<sequence>MQGYFGVKITPLGANLVLLEEQEEGEIKALMEDAGGWLEQWFKEIRSWSTGDVDNERLVWLRVYGIPVHAWNDNFFTLISQPFGTFLNTDESTSKKLTMDVARIMIRTPGLKAVDDFLSVKINDELFQLRIIEDSLGPMRIAIPPNGTKEGRDAASSSSEDDEGDFPAMGEEEVAEEREEIEGGQHLLAITNCINTNDSPINGYGNISLGSNEKEDSKESSNNFNDEENLNFSNSKDGENLGEAFKELVVVDLEESNEVDFSKGPSHSICHCSQRRNAIGGENSRSLEMDKLTHKPKSVSIKGGKGEQRGGVSKNSDGVDRVGRKPKSSSPNGDCRGGNGDQEAGGSSKGAQKGSKLRPISAVGRKGIEVSVTGGEGAQTNSLTRIQKPATTINPTTGCPPRTGVSSANSSSRRNPAVASSASIPTVNTMKEGCSRNPVGRFKAVKAKENSLSSAGSILCCSSLNSVDIRNCNKQFWNKHELEANGKVWKDVKDLGVEGDEEDTLYVERLKSNEESDREARRLREQSKQGLP</sequence>
<feature type="region of interest" description="Disordered" evidence="1">
    <location>
        <begin position="387"/>
        <end position="422"/>
    </location>
</feature>
<dbReference type="PANTHER" id="PTHR34427">
    <property type="entry name" value="DUF4283 DOMAIN PROTEIN"/>
    <property type="match status" value="1"/>
</dbReference>
<feature type="region of interest" description="Disordered" evidence="1">
    <location>
        <begin position="140"/>
        <end position="181"/>
    </location>
</feature>
<feature type="compositionally biased region" description="Polar residues" evidence="1">
    <location>
        <begin position="387"/>
        <end position="397"/>
    </location>
</feature>
<feature type="region of interest" description="Disordered" evidence="1">
    <location>
        <begin position="508"/>
        <end position="532"/>
    </location>
</feature>
<protein>
    <submittedName>
        <fullName evidence="2">DUF4283 domain protein</fullName>
    </submittedName>
</protein>
<evidence type="ECO:0000256" key="1">
    <source>
        <dbReference type="SAM" id="MobiDB-lite"/>
    </source>
</evidence>
<reference evidence="2 3" key="1">
    <citation type="journal article" date="2018" name="Front. Plant Sci.">
        <title>Red Clover (Trifolium pratense) and Zigzag Clover (T. medium) - A Picture of Genomic Similarities and Differences.</title>
        <authorList>
            <person name="Dluhosova J."/>
            <person name="Istvanek J."/>
            <person name="Nedelnik J."/>
            <person name="Repkova J."/>
        </authorList>
    </citation>
    <scope>NUCLEOTIDE SEQUENCE [LARGE SCALE GENOMIC DNA]</scope>
    <source>
        <strain evidence="3">cv. 10/8</strain>
        <tissue evidence="2">Leaf</tissue>
    </source>
</reference>
<feature type="compositionally biased region" description="Low complexity" evidence="1">
    <location>
        <begin position="220"/>
        <end position="235"/>
    </location>
</feature>
<evidence type="ECO:0000313" key="3">
    <source>
        <dbReference type="Proteomes" id="UP000265520"/>
    </source>
</evidence>
<dbReference type="Proteomes" id="UP000265520">
    <property type="component" value="Unassembled WGS sequence"/>
</dbReference>
<dbReference type="EMBL" id="LXQA010007621">
    <property type="protein sequence ID" value="MCH84931.1"/>
    <property type="molecule type" value="Genomic_DNA"/>
</dbReference>
<organism evidence="2 3">
    <name type="scientific">Trifolium medium</name>
    <dbReference type="NCBI Taxonomy" id="97028"/>
    <lineage>
        <taxon>Eukaryota</taxon>
        <taxon>Viridiplantae</taxon>
        <taxon>Streptophyta</taxon>
        <taxon>Embryophyta</taxon>
        <taxon>Tracheophyta</taxon>
        <taxon>Spermatophyta</taxon>
        <taxon>Magnoliopsida</taxon>
        <taxon>eudicotyledons</taxon>
        <taxon>Gunneridae</taxon>
        <taxon>Pentapetalae</taxon>
        <taxon>rosids</taxon>
        <taxon>fabids</taxon>
        <taxon>Fabales</taxon>
        <taxon>Fabaceae</taxon>
        <taxon>Papilionoideae</taxon>
        <taxon>50 kb inversion clade</taxon>
        <taxon>NPAAA clade</taxon>
        <taxon>Hologalegina</taxon>
        <taxon>IRL clade</taxon>
        <taxon>Trifolieae</taxon>
        <taxon>Trifolium</taxon>
    </lineage>
</organism>
<feature type="compositionally biased region" description="Low complexity" evidence="1">
    <location>
        <begin position="344"/>
        <end position="354"/>
    </location>
</feature>
<accession>A0A392MCB8</accession>
<feature type="region of interest" description="Disordered" evidence="1">
    <location>
        <begin position="205"/>
        <end position="239"/>
    </location>
</feature>
<gene>
    <name evidence="2" type="ORF">A2U01_0005769</name>
</gene>
<evidence type="ECO:0000313" key="2">
    <source>
        <dbReference type="EMBL" id="MCH84931.1"/>
    </source>
</evidence>
<dbReference type="AlphaFoldDB" id="A0A392MCB8"/>
<keyword evidence="3" id="KW-1185">Reference proteome</keyword>
<comment type="caution">
    <text evidence="2">The sequence shown here is derived from an EMBL/GenBank/DDBJ whole genome shotgun (WGS) entry which is preliminary data.</text>
</comment>
<feature type="compositionally biased region" description="Acidic residues" evidence="1">
    <location>
        <begin position="159"/>
        <end position="181"/>
    </location>
</feature>
<dbReference type="PANTHER" id="PTHR34427:SF5">
    <property type="entry name" value="DUF4283 DOMAIN-CONTAINING PROTEIN"/>
    <property type="match status" value="1"/>
</dbReference>
<name>A0A392MCB8_9FABA</name>
<feature type="region of interest" description="Disordered" evidence="1">
    <location>
        <begin position="281"/>
        <end position="362"/>
    </location>
</feature>
<proteinExistence type="predicted"/>
<feature type="compositionally biased region" description="Low complexity" evidence="1">
    <location>
        <begin position="405"/>
        <end position="422"/>
    </location>
</feature>